<dbReference type="InterPro" id="IPR029058">
    <property type="entry name" value="AB_hydrolase_fold"/>
</dbReference>
<reference evidence="3" key="1">
    <citation type="journal article" date="2019" name="Nat. Commun.">
        <title>Expansion of phycobilisome linker gene families in mesophilic red algae.</title>
        <authorList>
            <person name="Lee J."/>
            <person name="Kim D."/>
            <person name="Bhattacharya D."/>
            <person name="Yoon H.S."/>
        </authorList>
    </citation>
    <scope>NUCLEOTIDE SEQUENCE [LARGE SCALE GENOMIC DNA]</scope>
    <source>
        <strain evidence="3">CCMP 1328</strain>
    </source>
</reference>
<dbReference type="Gene3D" id="3.40.50.1820">
    <property type="entry name" value="alpha/beta hydrolase"/>
    <property type="match status" value="1"/>
</dbReference>
<feature type="domain" description="Serine aminopeptidase S33" evidence="1">
    <location>
        <begin position="70"/>
        <end position="291"/>
    </location>
</feature>
<dbReference type="InterPro" id="IPR051044">
    <property type="entry name" value="MAG_DAG_Lipase"/>
</dbReference>
<proteinExistence type="predicted"/>
<dbReference type="Proteomes" id="UP000324585">
    <property type="component" value="Unassembled WGS sequence"/>
</dbReference>
<dbReference type="PANTHER" id="PTHR11614">
    <property type="entry name" value="PHOSPHOLIPASE-RELATED"/>
    <property type="match status" value="1"/>
</dbReference>
<evidence type="ECO:0000313" key="2">
    <source>
        <dbReference type="EMBL" id="KAA8491713.1"/>
    </source>
</evidence>
<dbReference type="Pfam" id="PF12146">
    <property type="entry name" value="Hydrolase_4"/>
    <property type="match status" value="1"/>
</dbReference>
<dbReference type="OrthoDB" id="2498029at2759"/>
<evidence type="ECO:0000313" key="3">
    <source>
        <dbReference type="Proteomes" id="UP000324585"/>
    </source>
</evidence>
<dbReference type="InterPro" id="IPR022742">
    <property type="entry name" value="Hydrolase_4"/>
</dbReference>
<keyword evidence="3" id="KW-1185">Reference proteome</keyword>
<dbReference type="EMBL" id="VRMN01000012">
    <property type="protein sequence ID" value="KAA8491713.1"/>
    <property type="molecule type" value="Genomic_DNA"/>
</dbReference>
<sequence length="307" mass="34055">MGSSKMENAHEFRFVSAKNGNEIQTYRWDPPGSTVRRGVVVLVHGIHAWTGFEFLELGPDGFRNQYAGSIVETYNKMGIVVLANDHTGHGKSGGLRGFFNMSDLTADVLQALDEQKARDPELEKQKLPVFIQGTSMGGLITCLILQDRPQDFQGAVLISPAVVPPADMFGLYGRILAAMSSLLSLLIPTAQVLKLPPSPFEENQKQFENDPNNYTEKLRVRSGREMLVSYGTVNEPERIERMRGAVCVFIGSEDTLVDPVGMQAFVDKLPAADKQISKFDGMWHDLLHEQDGPKVREAIVTWITAHL</sequence>
<comment type="caution">
    <text evidence="2">The sequence shown here is derived from an EMBL/GenBank/DDBJ whole genome shotgun (WGS) entry which is preliminary data.</text>
</comment>
<dbReference type="AlphaFoldDB" id="A0A5J4YM29"/>
<protein>
    <submittedName>
        <fullName evidence="2">Caffeoylshikimate esterase</fullName>
    </submittedName>
</protein>
<evidence type="ECO:0000259" key="1">
    <source>
        <dbReference type="Pfam" id="PF12146"/>
    </source>
</evidence>
<gene>
    <name evidence="2" type="ORF">FVE85_9760</name>
</gene>
<organism evidence="2 3">
    <name type="scientific">Porphyridium purpureum</name>
    <name type="common">Red alga</name>
    <name type="synonym">Porphyridium cruentum</name>
    <dbReference type="NCBI Taxonomy" id="35688"/>
    <lineage>
        <taxon>Eukaryota</taxon>
        <taxon>Rhodophyta</taxon>
        <taxon>Bangiophyceae</taxon>
        <taxon>Porphyridiales</taxon>
        <taxon>Porphyridiaceae</taxon>
        <taxon>Porphyridium</taxon>
    </lineage>
</organism>
<name>A0A5J4YM29_PORPP</name>
<accession>A0A5J4YM29</accession>
<dbReference type="SUPFAM" id="SSF53474">
    <property type="entry name" value="alpha/beta-Hydrolases"/>
    <property type="match status" value="1"/>
</dbReference>